<dbReference type="GO" id="GO:0009897">
    <property type="term" value="C:external side of plasma membrane"/>
    <property type="evidence" value="ECO:0007669"/>
    <property type="project" value="TreeGrafter"/>
</dbReference>
<evidence type="ECO:0000259" key="5">
    <source>
        <dbReference type="PROSITE" id="PS50835"/>
    </source>
</evidence>
<proteinExistence type="predicted"/>
<evidence type="ECO:0000256" key="2">
    <source>
        <dbReference type="ARBA" id="ARBA00023136"/>
    </source>
</evidence>
<dbReference type="PANTHER" id="PTHR24100:SF0">
    <property type="entry name" value="V-SET DOMAIN-CONTAINING T-CELL ACTIVATION INHIBITOR 1"/>
    <property type="match status" value="1"/>
</dbReference>
<dbReference type="SUPFAM" id="SSF48726">
    <property type="entry name" value="Immunoglobulin"/>
    <property type="match status" value="1"/>
</dbReference>
<comment type="subcellular location">
    <subcellularLocation>
        <location evidence="1">Membrane</location>
    </subcellularLocation>
</comment>
<keyword evidence="2 4" id="KW-0472">Membrane</keyword>
<organism evidence="6">
    <name type="scientific">Pundamilia nyererei</name>
    <dbReference type="NCBI Taxonomy" id="303518"/>
    <lineage>
        <taxon>Eukaryota</taxon>
        <taxon>Metazoa</taxon>
        <taxon>Chordata</taxon>
        <taxon>Craniata</taxon>
        <taxon>Vertebrata</taxon>
        <taxon>Euteleostomi</taxon>
        <taxon>Actinopterygii</taxon>
        <taxon>Neopterygii</taxon>
        <taxon>Teleostei</taxon>
        <taxon>Neoteleostei</taxon>
        <taxon>Acanthomorphata</taxon>
        <taxon>Ovalentaria</taxon>
        <taxon>Cichlomorphae</taxon>
        <taxon>Cichliformes</taxon>
        <taxon>Cichlidae</taxon>
        <taxon>African cichlids</taxon>
        <taxon>Pseudocrenilabrinae</taxon>
        <taxon>Haplochromini</taxon>
        <taxon>Pundamilia</taxon>
    </lineage>
</organism>
<keyword evidence="4" id="KW-0812">Transmembrane</keyword>
<dbReference type="GO" id="GO:0005102">
    <property type="term" value="F:signaling receptor binding"/>
    <property type="evidence" value="ECO:0007669"/>
    <property type="project" value="TreeGrafter"/>
</dbReference>
<name>A0A3B4GMI1_9CICH</name>
<dbReference type="InterPro" id="IPR036179">
    <property type="entry name" value="Ig-like_dom_sf"/>
</dbReference>
<dbReference type="GO" id="GO:0050852">
    <property type="term" value="P:T cell receptor signaling pathway"/>
    <property type="evidence" value="ECO:0007669"/>
    <property type="project" value="TreeGrafter"/>
</dbReference>
<dbReference type="InterPro" id="IPR013106">
    <property type="entry name" value="Ig_V-set"/>
</dbReference>
<dbReference type="InterPro" id="IPR050504">
    <property type="entry name" value="IgSF_BTN/MOG"/>
</dbReference>
<dbReference type="GO" id="GO:0001817">
    <property type="term" value="P:regulation of cytokine production"/>
    <property type="evidence" value="ECO:0007669"/>
    <property type="project" value="TreeGrafter"/>
</dbReference>
<keyword evidence="4" id="KW-1133">Transmembrane helix</keyword>
<reference evidence="6" key="1">
    <citation type="submission" date="2023-09" db="UniProtKB">
        <authorList>
            <consortium name="Ensembl"/>
        </authorList>
    </citation>
    <scope>IDENTIFICATION</scope>
</reference>
<dbReference type="PANTHER" id="PTHR24100">
    <property type="entry name" value="BUTYROPHILIN"/>
    <property type="match status" value="1"/>
</dbReference>
<evidence type="ECO:0000256" key="1">
    <source>
        <dbReference type="ARBA" id="ARBA00004370"/>
    </source>
</evidence>
<evidence type="ECO:0000256" key="3">
    <source>
        <dbReference type="ARBA" id="ARBA00023319"/>
    </source>
</evidence>
<feature type="transmembrane region" description="Helical" evidence="4">
    <location>
        <begin position="156"/>
        <end position="177"/>
    </location>
</feature>
<dbReference type="InterPro" id="IPR013783">
    <property type="entry name" value="Ig-like_fold"/>
</dbReference>
<dbReference type="GeneTree" id="ENSGT01140000285748"/>
<dbReference type="Pfam" id="PF07686">
    <property type="entry name" value="V-set"/>
    <property type="match status" value="1"/>
</dbReference>
<dbReference type="Gene3D" id="2.60.40.10">
    <property type="entry name" value="Immunoglobulins"/>
    <property type="match status" value="1"/>
</dbReference>
<evidence type="ECO:0000256" key="4">
    <source>
        <dbReference type="SAM" id="Phobius"/>
    </source>
</evidence>
<dbReference type="Ensembl" id="ENSPNYT00000024813.1">
    <property type="protein sequence ID" value="ENSPNYP00000024215.1"/>
    <property type="gene ID" value="ENSPNYG00000018302.1"/>
</dbReference>
<dbReference type="PROSITE" id="PS50835">
    <property type="entry name" value="IG_LIKE"/>
    <property type="match status" value="1"/>
</dbReference>
<protein>
    <recommendedName>
        <fullName evidence="5">Ig-like domain-containing protein</fullName>
    </recommendedName>
</protein>
<dbReference type="InterPro" id="IPR007110">
    <property type="entry name" value="Ig-like_dom"/>
</dbReference>
<feature type="domain" description="Ig-like" evidence="5">
    <location>
        <begin position="35"/>
        <end position="145"/>
    </location>
</feature>
<keyword evidence="3" id="KW-0393">Immunoglobulin domain</keyword>
<evidence type="ECO:0000313" key="6">
    <source>
        <dbReference type="Ensembl" id="ENSPNYP00000024215.1"/>
    </source>
</evidence>
<dbReference type="AlphaFoldDB" id="A0A3B4GMI1"/>
<accession>A0A3B4GMI1</accession>
<dbReference type="SMART" id="SM00406">
    <property type="entry name" value="IGv"/>
    <property type="match status" value="1"/>
</dbReference>
<sequence>VCCCWTGGTLSFSITLLQTAAAICLAHGVFHAVNPGFCLCVLTVYKETTSVLVPCQYSGILPEKNPTVMWTRNDLDPKCVHLRLEEGDDLKMQNQRYRGRTSMTSDALETADFSLTIRRPELSDSGIYTCSVSDGREELGQRNIEGDFLFLSTEPFPSWAIALMILLVLLVSGGLLFHFRHYFMKGECLLLHYP</sequence>